<evidence type="ECO:0000313" key="2">
    <source>
        <dbReference type="Proteomes" id="UP000256977"/>
    </source>
</evidence>
<accession>A0A3D9I1I1</accession>
<gene>
    <name evidence="1" type="ORF">DFP98_14240</name>
</gene>
<dbReference type="EMBL" id="QRDZ01000042">
    <property type="protein sequence ID" value="RED55603.1"/>
    <property type="molecule type" value="Genomic_DNA"/>
</dbReference>
<dbReference type="Proteomes" id="UP000256977">
    <property type="component" value="Unassembled WGS sequence"/>
</dbReference>
<dbReference type="RefSeq" id="WP_116065127.1">
    <property type="nucleotide sequence ID" value="NZ_QRDZ01000042.1"/>
</dbReference>
<name>A0A3D9I1I1_9BACL</name>
<keyword evidence="2" id="KW-1185">Reference proteome</keyword>
<evidence type="ECO:0000313" key="1">
    <source>
        <dbReference type="EMBL" id="RED55603.1"/>
    </source>
</evidence>
<dbReference type="OrthoDB" id="2085824at2"/>
<reference evidence="1 2" key="1">
    <citation type="submission" date="2018-07" db="EMBL/GenBank/DDBJ databases">
        <title>Genomic Encyclopedia of Type Strains, Phase III (KMG-III): the genomes of soil and plant-associated and newly described type strains.</title>
        <authorList>
            <person name="Whitman W."/>
        </authorList>
    </citation>
    <scope>NUCLEOTIDE SEQUENCE [LARGE SCALE GENOMIC DNA]</scope>
    <source>
        <strain evidence="1 2">CECT 7287</strain>
    </source>
</reference>
<comment type="caution">
    <text evidence="1">The sequence shown here is derived from an EMBL/GenBank/DDBJ whole genome shotgun (WGS) entry which is preliminary data.</text>
</comment>
<protein>
    <submittedName>
        <fullName evidence="1">Uncharacterized protein</fullName>
    </submittedName>
</protein>
<proteinExistence type="predicted"/>
<dbReference type="AlphaFoldDB" id="A0A3D9I1I1"/>
<sequence>MAISYTRSYDHILDDLSRALTTVPQFYEAFEMEEADWRELTEGEREVCVRTLADDLFYLLGSEPSAEVGLGTAEYDSGHAIIKITADTQLVHVIALRE</sequence>
<organism evidence="1 2">
    <name type="scientific">Cohnella phaseoli</name>
    <dbReference type="NCBI Taxonomy" id="456490"/>
    <lineage>
        <taxon>Bacteria</taxon>
        <taxon>Bacillati</taxon>
        <taxon>Bacillota</taxon>
        <taxon>Bacilli</taxon>
        <taxon>Bacillales</taxon>
        <taxon>Paenibacillaceae</taxon>
        <taxon>Cohnella</taxon>
    </lineage>
</organism>